<keyword evidence="4" id="KW-1185">Reference proteome</keyword>
<dbReference type="EMBL" id="JBHSMZ010000001">
    <property type="protein sequence ID" value="MFC5547420.1"/>
    <property type="molecule type" value="Genomic_DNA"/>
</dbReference>
<gene>
    <name evidence="3" type="ORF">ACFPO9_02685</name>
</gene>
<feature type="region of interest" description="Disordered" evidence="1">
    <location>
        <begin position="178"/>
        <end position="214"/>
    </location>
</feature>
<accession>A0ABW0RV47</accession>
<reference evidence="4" key="1">
    <citation type="journal article" date="2019" name="Int. J. Syst. Evol. Microbiol.">
        <title>The Global Catalogue of Microorganisms (GCM) 10K type strain sequencing project: providing services to taxonomists for standard genome sequencing and annotation.</title>
        <authorList>
            <consortium name="The Broad Institute Genomics Platform"/>
            <consortium name="The Broad Institute Genome Sequencing Center for Infectious Disease"/>
            <person name="Wu L."/>
            <person name="Ma J."/>
        </authorList>
    </citation>
    <scope>NUCLEOTIDE SEQUENCE [LARGE SCALE GENOMIC DNA]</scope>
    <source>
        <strain evidence="4">CGMCC 4.5798</strain>
    </source>
</reference>
<feature type="transmembrane region" description="Helical" evidence="2">
    <location>
        <begin position="60"/>
        <end position="79"/>
    </location>
</feature>
<proteinExistence type="predicted"/>
<comment type="caution">
    <text evidence="3">The sequence shown here is derived from an EMBL/GenBank/DDBJ whole genome shotgun (WGS) entry which is preliminary data.</text>
</comment>
<name>A0ABW0RV47_9BURK</name>
<sequence>MSNPLVEQKHVEFHSQTLNAWYASALEHDRSILTLAAGATGWLITLLTTREMTSSGILSLYVAALLCFAGVIGVILVMFRKNQIYLEKVLRGQRGQDPVLGYLDRAVLVLFGSGVVLSALIGISVGLDSLEKGKNMAKQHGEREAMAHVLNNPNAVRKSMNRAGGLIDTALSPAPTPVLPAALTASQAADSPDPAEAQQRSGHTAGASGTREHP</sequence>
<evidence type="ECO:0000256" key="1">
    <source>
        <dbReference type="SAM" id="MobiDB-lite"/>
    </source>
</evidence>
<dbReference type="RefSeq" id="WP_379766660.1">
    <property type="nucleotide sequence ID" value="NZ_JBHSMZ010000001.1"/>
</dbReference>
<evidence type="ECO:0008006" key="5">
    <source>
        <dbReference type="Google" id="ProtNLM"/>
    </source>
</evidence>
<protein>
    <recommendedName>
        <fullName evidence="5">DUF202 domain-containing protein</fullName>
    </recommendedName>
</protein>
<evidence type="ECO:0000313" key="3">
    <source>
        <dbReference type="EMBL" id="MFC5547420.1"/>
    </source>
</evidence>
<evidence type="ECO:0000313" key="4">
    <source>
        <dbReference type="Proteomes" id="UP001596086"/>
    </source>
</evidence>
<dbReference type="Proteomes" id="UP001596086">
    <property type="component" value="Unassembled WGS sequence"/>
</dbReference>
<organism evidence="3 4">
    <name type="scientific">Massilia aerilata</name>
    <dbReference type="NCBI Taxonomy" id="453817"/>
    <lineage>
        <taxon>Bacteria</taxon>
        <taxon>Pseudomonadati</taxon>
        <taxon>Pseudomonadota</taxon>
        <taxon>Betaproteobacteria</taxon>
        <taxon>Burkholderiales</taxon>
        <taxon>Oxalobacteraceae</taxon>
        <taxon>Telluria group</taxon>
        <taxon>Massilia</taxon>
    </lineage>
</organism>
<keyword evidence="2" id="KW-1133">Transmembrane helix</keyword>
<evidence type="ECO:0000256" key="2">
    <source>
        <dbReference type="SAM" id="Phobius"/>
    </source>
</evidence>
<keyword evidence="2" id="KW-0472">Membrane</keyword>
<feature type="transmembrane region" description="Helical" evidence="2">
    <location>
        <begin position="106"/>
        <end position="127"/>
    </location>
</feature>
<keyword evidence="2" id="KW-0812">Transmembrane</keyword>